<evidence type="ECO:0000313" key="2">
    <source>
        <dbReference type="Proteomes" id="UP000676336"/>
    </source>
</evidence>
<dbReference type="EMBL" id="CAJOBI010168216">
    <property type="protein sequence ID" value="CAF4878758.1"/>
    <property type="molecule type" value="Genomic_DNA"/>
</dbReference>
<name>A0A8S3C466_9BILA</name>
<dbReference type="Proteomes" id="UP000676336">
    <property type="component" value="Unassembled WGS sequence"/>
</dbReference>
<proteinExistence type="predicted"/>
<comment type="caution">
    <text evidence="1">The sequence shown here is derived from an EMBL/GenBank/DDBJ whole genome shotgun (WGS) entry which is preliminary data.</text>
</comment>
<sequence length="42" mass="4911">MKLCQSAPPLNRNNLRQATLRPFTPRYSGLSARLRLTRHMPF</sequence>
<dbReference type="AlphaFoldDB" id="A0A8S3C466"/>
<evidence type="ECO:0000313" key="1">
    <source>
        <dbReference type="EMBL" id="CAF4878758.1"/>
    </source>
</evidence>
<feature type="non-terminal residue" evidence="1">
    <location>
        <position position="42"/>
    </location>
</feature>
<organism evidence="1 2">
    <name type="scientific">Rotaria magnacalcarata</name>
    <dbReference type="NCBI Taxonomy" id="392030"/>
    <lineage>
        <taxon>Eukaryota</taxon>
        <taxon>Metazoa</taxon>
        <taxon>Spiralia</taxon>
        <taxon>Gnathifera</taxon>
        <taxon>Rotifera</taxon>
        <taxon>Eurotatoria</taxon>
        <taxon>Bdelloidea</taxon>
        <taxon>Philodinida</taxon>
        <taxon>Philodinidae</taxon>
        <taxon>Rotaria</taxon>
    </lineage>
</organism>
<accession>A0A8S3C466</accession>
<feature type="non-terminal residue" evidence="1">
    <location>
        <position position="1"/>
    </location>
</feature>
<reference evidence="1" key="1">
    <citation type="submission" date="2021-02" db="EMBL/GenBank/DDBJ databases">
        <authorList>
            <person name="Nowell W R."/>
        </authorList>
    </citation>
    <scope>NUCLEOTIDE SEQUENCE</scope>
</reference>
<gene>
    <name evidence="1" type="ORF">SMN809_LOCUS50715</name>
</gene>
<protein>
    <submittedName>
        <fullName evidence="1">Uncharacterized protein</fullName>
    </submittedName>
</protein>